<dbReference type="GO" id="GO:0043590">
    <property type="term" value="C:bacterial nucleoid"/>
    <property type="evidence" value="ECO:0007669"/>
    <property type="project" value="UniProtKB-UniRule"/>
</dbReference>
<evidence type="ECO:0000313" key="3">
    <source>
        <dbReference type="EMBL" id="QLY40426.1"/>
    </source>
</evidence>
<reference evidence="3 4" key="1">
    <citation type="submission" date="2020-04" db="EMBL/GenBank/DDBJ databases">
        <authorList>
            <person name="Zheng R.K."/>
            <person name="Sun C.M."/>
        </authorList>
    </citation>
    <scope>NUCLEOTIDE SEQUENCE [LARGE SCALE GENOMIC DNA]</scope>
    <source>
        <strain evidence="4">zrk29</strain>
    </source>
</reference>
<dbReference type="RefSeq" id="WP_312031264.1">
    <property type="nucleotide sequence ID" value="NZ_CP051151.1"/>
</dbReference>
<evidence type="ECO:0000256" key="2">
    <source>
        <dbReference type="HAMAP-Rule" id="MF_00274"/>
    </source>
</evidence>
<dbReference type="SUPFAM" id="SSF82607">
    <property type="entry name" value="YbaB-like"/>
    <property type="match status" value="1"/>
</dbReference>
<comment type="subunit">
    <text evidence="2">Homodimer.</text>
</comment>
<keyword evidence="4" id="KW-1185">Reference proteome</keyword>
<accession>A0A7L6N2D2</accession>
<dbReference type="GO" id="GO:0003677">
    <property type="term" value="F:DNA binding"/>
    <property type="evidence" value="ECO:0007669"/>
    <property type="project" value="UniProtKB-UniRule"/>
</dbReference>
<organism evidence="3 4">
    <name type="scientific">Hujiaoplasma nucleasis</name>
    <dbReference type="NCBI Taxonomy" id="2725268"/>
    <lineage>
        <taxon>Bacteria</taxon>
        <taxon>Bacillati</taxon>
        <taxon>Mycoplasmatota</taxon>
        <taxon>Mollicutes</taxon>
        <taxon>Candidatus Izemoplasmatales</taxon>
        <taxon>Hujiaoplasmataceae</taxon>
        <taxon>Hujiaoplasma</taxon>
    </lineage>
</organism>
<dbReference type="HAMAP" id="MF_00274">
    <property type="entry name" value="DNA_YbaB_EbfC"/>
    <property type="match status" value="1"/>
</dbReference>
<dbReference type="Proteomes" id="UP000512167">
    <property type="component" value="Chromosome"/>
</dbReference>
<dbReference type="EMBL" id="CP051151">
    <property type="protein sequence ID" value="QLY40426.1"/>
    <property type="molecule type" value="Genomic_DNA"/>
</dbReference>
<dbReference type="KEGG" id="tbk:HF295_06020"/>
<dbReference type="AlphaFoldDB" id="A0A7L6N2D2"/>
<evidence type="ECO:0000313" key="4">
    <source>
        <dbReference type="Proteomes" id="UP000512167"/>
    </source>
</evidence>
<proteinExistence type="inferred from homology"/>
<dbReference type="NCBIfam" id="TIGR00103">
    <property type="entry name" value="DNA_YbaB_EbfC"/>
    <property type="match status" value="1"/>
</dbReference>
<keyword evidence="2" id="KW-0963">Cytoplasm</keyword>
<dbReference type="Pfam" id="PF02575">
    <property type="entry name" value="YbaB_DNA_bd"/>
    <property type="match status" value="1"/>
</dbReference>
<dbReference type="PANTHER" id="PTHR33449:SF1">
    <property type="entry name" value="NUCLEOID-ASSOCIATED PROTEIN YBAB"/>
    <property type="match status" value="1"/>
</dbReference>
<protein>
    <recommendedName>
        <fullName evidence="2">Nucleoid-associated protein HF295_06020</fullName>
    </recommendedName>
</protein>
<comment type="subcellular location">
    <subcellularLocation>
        <location evidence="2">Cytoplasm</location>
        <location evidence="2">Nucleoid</location>
    </subcellularLocation>
</comment>
<dbReference type="PIRSF" id="PIRSF004555">
    <property type="entry name" value="UCP004555"/>
    <property type="match status" value="1"/>
</dbReference>
<keyword evidence="1 2" id="KW-0238">DNA-binding</keyword>
<dbReference type="GO" id="GO:0005829">
    <property type="term" value="C:cytosol"/>
    <property type="evidence" value="ECO:0007669"/>
    <property type="project" value="TreeGrafter"/>
</dbReference>
<sequence>MFNPQMMQNFNKMKEDLKDVQDQVYQSIFYGQSGGSAVKVKIKGNKQVLAVDIDKNKVDVEDFDLIGDMVVAAMNDAIKKADAELQSAIESVTQGMSIPGLF</sequence>
<comment type="function">
    <text evidence="2">Binds to DNA and alters its conformation. May be involved in regulation of gene expression, nucleoid organization and DNA protection.</text>
</comment>
<dbReference type="PANTHER" id="PTHR33449">
    <property type="entry name" value="NUCLEOID-ASSOCIATED PROTEIN YBAB"/>
    <property type="match status" value="1"/>
</dbReference>
<dbReference type="InterPro" id="IPR004401">
    <property type="entry name" value="YbaB/EbfC"/>
</dbReference>
<evidence type="ECO:0000256" key="1">
    <source>
        <dbReference type="ARBA" id="ARBA00023125"/>
    </source>
</evidence>
<gene>
    <name evidence="3" type="ORF">HF295_06020</name>
</gene>
<dbReference type="Gene3D" id="3.30.1310.10">
    <property type="entry name" value="Nucleoid-associated protein YbaB-like domain"/>
    <property type="match status" value="1"/>
</dbReference>
<dbReference type="InterPro" id="IPR036894">
    <property type="entry name" value="YbaB-like_sf"/>
</dbReference>
<name>A0A7L6N2D2_9MOLU</name>
<comment type="similarity">
    <text evidence="2">Belongs to the YbaB/EbfC family.</text>
</comment>